<name>A0A1B6D1W3_9HEMI</name>
<evidence type="ECO:0000259" key="7">
    <source>
        <dbReference type="PROSITE" id="PS52014"/>
    </source>
</evidence>
<evidence type="ECO:0000256" key="5">
    <source>
        <dbReference type="SAM" id="MobiDB-lite"/>
    </source>
</evidence>
<dbReference type="InterPro" id="IPR036390">
    <property type="entry name" value="WH_DNA-bd_sf"/>
</dbReference>
<evidence type="ECO:0000256" key="4">
    <source>
        <dbReference type="ARBA" id="ARBA00023242"/>
    </source>
</evidence>
<dbReference type="InterPro" id="IPR005818">
    <property type="entry name" value="Histone_H1/H5_H15"/>
</dbReference>
<evidence type="ECO:0000256" key="1">
    <source>
        <dbReference type="ARBA" id="ARBA00004123"/>
    </source>
</evidence>
<accession>A0A1B6D1W3</accession>
<sequence length="220" mass="24517">MREQDTVSDTVWAKWILDAIRKIRSQKQRPSSERICHAIRSLHAYSDEDVITHLEQLVVAGSVLKVFNKGQVTYKDPGGVQARQLVINKDTDLCKIIVRATRELCEKEGSSLKNIEKYIQQSHALELASSDIDFSTICKLSAKRAVSKGLLTLDGKLYKVFEQEKSFDKPKIVKTSKTLASGNSTCHSNKSTVEHESEDGAVKATPSIKSNRTSKSLQTP</sequence>
<evidence type="ECO:0000256" key="2">
    <source>
        <dbReference type="ARBA" id="ARBA00022553"/>
    </source>
</evidence>
<evidence type="ECO:0000256" key="3">
    <source>
        <dbReference type="ARBA" id="ARBA00022853"/>
    </source>
</evidence>
<dbReference type="PROSITE" id="PS52014">
    <property type="entry name" value="SAMD1_WH"/>
    <property type="match status" value="1"/>
</dbReference>
<dbReference type="AlphaFoldDB" id="A0A1B6D1W3"/>
<dbReference type="InterPro" id="IPR036388">
    <property type="entry name" value="WH-like_DNA-bd_sf"/>
</dbReference>
<dbReference type="Pfam" id="PF21524">
    <property type="entry name" value="SAMD1_WH"/>
    <property type="match status" value="1"/>
</dbReference>
<dbReference type="GO" id="GO:0003677">
    <property type="term" value="F:DNA binding"/>
    <property type="evidence" value="ECO:0007669"/>
    <property type="project" value="InterPro"/>
</dbReference>
<dbReference type="GO" id="GO:0006334">
    <property type="term" value="P:nucleosome assembly"/>
    <property type="evidence" value="ECO:0007669"/>
    <property type="project" value="InterPro"/>
</dbReference>
<proteinExistence type="predicted"/>
<evidence type="ECO:0000259" key="6">
    <source>
        <dbReference type="PROSITE" id="PS51504"/>
    </source>
</evidence>
<dbReference type="Gene3D" id="1.10.10.10">
    <property type="entry name" value="Winged helix-like DNA-binding domain superfamily/Winged helix DNA-binding domain"/>
    <property type="match status" value="1"/>
</dbReference>
<feature type="region of interest" description="Disordered" evidence="5">
    <location>
        <begin position="180"/>
        <end position="220"/>
    </location>
</feature>
<dbReference type="GO" id="GO:0000786">
    <property type="term" value="C:nucleosome"/>
    <property type="evidence" value="ECO:0007669"/>
    <property type="project" value="InterPro"/>
</dbReference>
<evidence type="ECO:0000313" key="8">
    <source>
        <dbReference type="EMBL" id="JAS19670.1"/>
    </source>
</evidence>
<dbReference type="PROSITE" id="PS51504">
    <property type="entry name" value="H15"/>
    <property type="match status" value="1"/>
</dbReference>
<dbReference type="GO" id="GO:0005634">
    <property type="term" value="C:nucleus"/>
    <property type="evidence" value="ECO:0007669"/>
    <property type="project" value="UniProtKB-SubCell"/>
</dbReference>
<reference evidence="8" key="1">
    <citation type="submission" date="2015-12" db="EMBL/GenBank/DDBJ databases">
        <title>De novo transcriptome assembly of four potential Pierce s Disease insect vectors from Arizona vineyards.</title>
        <authorList>
            <person name="Tassone E.E."/>
        </authorList>
    </citation>
    <scope>NUCLEOTIDE SEQUENCE</scope>
</reference>
<dbReference type="Pfam" id="PF00538">
    <property type="entry name" value="Linker_histone"/>
    <property type="match status" value="1"/>
</dbReference>
<keyword evidence="2" id="KW-0597">Phosphoprotein</keyword>
<feature type="domain" description="SAMD1-like winged helix (WH)" evidence="7">
    <location>
        <begin position="4"/>
        <end position="80"/>
    </location>
</feature>
<organism evidence="8">
    <name type="scientific">Clastoptera arizonana</name>
    <name type="common">Arizona spittle bug</name>
    <dbReference type="NCBI Taxonomy" id="38151"/>
    <lineage>
        <taxon>Eukaryota</taxon>
        <taxon>Metazoa</taxon>
        <taxon>Ecdysozoa</taxon>
        <taxon>Arthropoda</taxon>
        <taxon>Hexapoda</taxon>
        <taxon>Insecta</taxon>
        <taxon>Pterygota</taxon>
        <taxon>Neoptera</taxon>
        <taxon>Paraneoptera</taxon>
        <taxon>Hemiptera</taxon>
        <taxon>Auchenorrhyncha</taxon>
        <taxon>Cercopoidea</taxon>
        <taxon>Clastopteridae</taxon>
        <taxon>Clastoptera</taxon>
    </lineage>
</organism>
<feature type="non-terminal residue" evidence="8">
    <location>
        <position position="220"/>
    </location>
</feature>
<comment type="subcellular location">
    <subcellularLocation>
        <location evidence="1">Nucleus</location>
    </subcellularLocation>
</comment>
<feature type="compositionally biased region" description="Basic and acidic residues" evidence="5">
    <location>
        <begin position="192"/>
        <end position="201"/>
    </location>
</feature>
<dbReference type="EMBL" id="GEDC01017628">
    <property type="protein sequence ID" value="JAS19670.1"/>
    <property type="molecule type" value="Transcribed_RNA"/>
</dbReference>
<keyword evidence="4" id="KW-0539">Nucleus</keyword>
<gene>
    <name evidence="8" type="ORF">g.39217</name>
</gene>
<dbReference type="SUPFAM" id="SSF46785">
    <property type="entry name" value="Winged helix' DNA-binding domain"/>
    <property type="match status" value="1"/>
</dbReference>
<dbReference type="InterPro" id="IPR048589">
    <property type="entry name" value="SAMD1-like_WH"/>
</dbReference>
<keyword evidence="3" id="KW-0156">Chromatin regulator</keyword>
<feature type="compositionally biased region" description="Polar residues" evidence="5">
    <location>
        <begin position="207"/>
        <end position="220"/>
    </location>
</feature>
<feature type="domain" description="H15" evidence="6">
    <location>
        <begin position="89"/>
        <end position="162"/>
    </location>
</feature>
<protein>
    <submittedName>
        <fullName evidence="8">Uncharacterized protein</fullName>
    </submittedName>
</protein>
<feature type="compositionally biased region" description="Polar residues" evidence="5">
    <location>
        <begin position="180"/>
        <end position="191"/>
    </location>
</feature>